<dbReference type="EMBL" id="AAMT01000032">
    <property type="protein sequence ID" value="EAQ10561.1"/>
    <property type="molecule type" value="Genomic_DNA"/>
</dbReference>
<dbReference type="RefSeq" id="WP_008329696.1">
    <property type="nucleotide sequence ID" value="NZ_CH902578.1"/>
</dbReference>
<evidence type="ECO:0000313" key="2">
    <source>
        <dbReference type="EMBL" id="EAQ10561.1"/>
    </source>
</evidence>
<protein>
    <submittedName>
        <fullName evidence="2">Lysyl-tRNA synthetase</fullName>
        <ecNumber evidence="2">6.1.1.6</ecNumber>
    </submittedName>
</protein>
<keyword evidence="2" id="KW-0436">Ligase</keyword>
<feature type="transmembrane region" description="Helical" evidence="1">
    <location>
        <begin position="15"/>
        <end position="40"/>
    </location>
</feature>
<dbReference type="GO" id="GO:0004824">
    <property type="term" value="F:lysine-tRNA ligase activity"/>
    <property type="evidence" value="ECO:0007669"/>
    <property type="project" value="UniProtKB-EC"/>
</dbReference>
<dbReference type="InterPro" id="IPR018895">
    <property type="entry name" value="DUF2474"/>
</dbReference>
<keyword evidence="1" id="KW-0812">Transmembrane</keyword>
<dbReference type="Proteomes" id="UP000002931">
    <property type="component" value="Unassembled WGS sequence"/>
</dbReference>
<proteinExistence type="predicted"/>
<sequence>MRDAPDAKHRKGKQLLWFVAIYGMSVAAIGAVAWIIRLWIV</sequence>
<keyword evidence="1" id="KW-1133">Transmembrane helix</keyword>
<keyword evidence="2" id="KW-0030">Aminoacyl-tRNA synthetase</keyword>
<accession>A3VMF8</accession>
<dbReference type="HOGENOM" id="CLU_203653_5_0_5"/>
<organism evidence="2 3">
    <name type="scientific">Maritimibacter alkaliphilus HTCC2654</name>
    <dbReference type="NCBI Taxonomy" id="314271"/>
    <lineage>
        <taxon>Bacteria</taxon>
        <taxon>Pseudomonadati</taxon>
        <taxon>Pseudomonadota</taxon>
        <taxon>Alphaproteobacteria</taxon>
        <taxon>Rhodobacterales</taxon>
        <taxon>Roseobacteraceae</taxon>
        <taxon>Maritimibacter</taxon>
    </lineage>
</organism>
<keyword evidence="1" id="KW-0472">Membrane</keyword>
<dbReference type="OrthoDB" id="6199137at2"/>
<name>A3VMF8_9RHOB</name>
<dbReference type="STRING" id="314271.RB2654_06047"/>
<dbReference type="AlphaFoldDB" id="A3VMF8"/>
<dbReference type="Pfam" id="PF10617">
    <property type="entry name" value="DUF2474"/>
    <property type="match status" value="1"/>
</dbReference>
<keyword evidence="3" id="KW-1185">Reference proteome</keyword>
<reference evidence="2 3" key="1">
    <citation type="journal article" date="2010" name="J. Bacteriol.">
        <title>Genome sequences of Pelagibaca bermudensis HTCC2601T and Maritimibacter alkaliphilus HTCC2654T, the type strains of two marine Roseobacter genera.</title>
        <authorList>
            <person name="Thrash J.C."/>
            <person name="Cho J.C."/>
            <person name="Ferriera S."/>
            <person name="Johnson J."/>
            <person name="Vergin K.L."/>
            <person name="Giovannoni S.J."/>
        </authorList>
    </citation>
    <scope>NUCLEOTIDE SEQUENCE [LARGE SCALE GENOMIC DNA]</scope>
    <source>
        <strain evidence="2 3">HTCC2654</strain>
    </source>
</reference>
<evidence type="ECO:0000313" key="3">
    <source>
        <dbReference type="Proteomes" id="UP000002931"/>
    </source>
</evidence>
<dbReference type="EC" id="6.1.1.6" evidence="2"/>
<evidence type="ECO:0000256" key="1">
    <source>
        <dbReference type="SAM" id="Phobius"/>
    </source>
</evidence>
<comment type="caution">
    <text evidence="2">The sequence shown here is derived from an EMBL/GenBank/DDBJ whole genome shotgun (WGS) entry which is preliminary data.</text>
</comment>
<gene>
    <name evidence="2" type="ORF">RB2654_06047</name>
</gene>